<keyword evidence="1" id="KW-0812">Transmembrane</keyword>
<dbReference type="EMBL" id="JAGGKG010000001">
    <property type="protein sequence ID" value="MBP1903420.1"/>
    <property type="molecule type" value="Genomic_DNA"/>
</dbReference>
<evidence type="ECO:0000313" key="3">
    <source>
        <dbReference type="Proteomes" id="UP001519272"/>
    </source>
</evidence>
<organism evidence="2 3">
    <name type="scientific">Paenibacillus turicensis</name>
    <dbReference type="NCBI Taxonomy" id="160487"/>
    <lineage>
        <taxon>Bacteria</taxon>
        <taxon>Bacillati</taxon>
        <taxon>Bacillota</taxon>
        <taxon>Bacilli</taxon>
        <taxon>Bacillales</taxon>
        <taxon>Paenibacillaceae</taxon>
        <taxon>Paenibacillus</taxon>
    </lineage>
</organism>
<dbReference type="Gene3D" id="1.10.510.10">
    <property type="entry name" value="Transferase(Phosphotransferase) domain 1"/>
    <property type="match status" value="1"/>
</dbReference>
<evidence type="ECO:0000256" key="1">
    <source>
        <dbReference type="SAM" id="Phobius"/>
    </source>
</evidence>
<proteinExistence type="predicted"/>
<evidence type="ECO:0000313" key="2">
    <source>
        <dbReference type="EMBL" id="MBP1903420.1"/>
    </source>
</evidence>
<comment type="caution">
    <text evidence="2">The sequence shown here is derived from an EMBL/GenBank/DDBJ whole genome shotgun (WGS) entry which is preliminary data.</text>
</comment>
<keyword evidence="1" id="KW-1133">Transmembrane helix</keyword>
<keyword evidence="3" id="KW-1185">Reference proteome</keyword>
<accession>A0ABS4FLH1</accession>
<dbReference type="RefSeq" id="WP_210087136.1">
    <property type="nucleotide sequence ID" value="NZ_JAGGKG010000001.1"/>
</dbReference>
<sequence>MFADDIEQEICIRNRTYKLAEHPSFSGVPFGQEGRQGTVYKLIDVEDGTAVALKIFRPAFRQPTFRKSLEALHTLSSIPGLAVTKREVLNPEEDTPLLEQNSDLLYSVVMPWVEGKTWSECKLDETVLLQENGFEIAFASAKVLMNLEQEGISHPDLSGANIFVIPDKGEGGSIMIELVDIEDIFAQGMVEPEYEIHGESGYTPKFLQEDFLWDKDSSRFAGAILLSEMLAWHSSQVREISASDSYFEPHELQEQCERYQILHMTLEQSYGIEIAGLFARTWNAESMAECPAFGEWMIALSSYQAQLISRQEEVLFQKKAKDRESEEIDEVIDEVTDENFFPFVVEQQGQDEEVNLLTEEEPREIKPFLAPEVYATLAEARLLEQKGKLPSALWEYGRLIEKTSLYPEIYKEIELVMGMVQEAIDESLSAKQEQNGVFNKFGNEQGTARPDVMYKNIWIIVWVASGLLVVIAWIIYLLK</sequence>
<feature type="transmembrane region" description="Helical" evidence="1">
    <location>
        <begin position="457"/>
        <end position="478"/>
    </location>
</feature>
<dbReference type="SUPFAM" id="SSF56112">
    <property type="entry name" value="Protein kinase-like (PK-like)"/>
    <property type="match status" value="1"/>
</dbReference>
<gene>
    <name evidence="2" type="ORF">J2Z32_000032</name>
</gene>
<reference evidence="2 3" key="1">
    <citation type="submission" date="2021-03" db="EMBL/GenBank/DDBJ databases">
        <title>Genomic Encyclopedia of Type Strains, Phase IV (KMG-IV): sequencing the most valuable type-strain genomes for metagenomic binning, comparative biology and taxonomic classification.</title>
        <authorList>
            <person name="Goeker M."/>
        </authorList>
    </citation>
    <scope>NUCLEOTIDE SEQUENCE [LARGE SCALE GENOMIC DNA]</scope>
    <source>
        <strain evidence="2 3">DSM 14349</strain>
    </source>
</reference>
<dbReference type="Proteomes" id="UP001519272">
    <property type="component" value="Unassembled WGS sequence"/>
</dbReference>
<protein>
    <recommendedName>
        <fullName evidence="4">Protein kinase domain-containing protein</fullName>
    </recommendedName>
</protein>
<name>A0ABS4FLH1_9BACL</name>
<dbReference type="InterPro" id="IPR011009">
    <property type="entry name" value="Kinase-like_dom_sf"/>
</dbReference>
<keyword evidence="1" id="KW-0472">Membrane</keyword>
<evidence type="ECO:0008006" key="4">
    <source>
        <dbReference type="Google" id="ProtNLM"/>
    </source>
</evidence>